<keyword evidence="4 8" id="KW-0479">Metal-binding</keyword>
<evidence type="ECO:0000256" key="3">
    <source>
        <dbReference type="ARBA" id="ARBA00022617"/>
    </source>
</evidence>
<dbReference type="PANTHER" id="PTHR46206">
    <property type="entry name" value="CYTOCHROME P450"/>
    <property type="match status" value="1"/>
</dbReference>
<feature type="transmembrane region" description="Helical" evidence="10">
    <location>
        <begin position="7"/>
        <end position="26"/>
    </location>
</feature>
<dbReference type="CDD" id="cd11041">
    <property type="entry name" value="CYP503A1-like"/>
    <property type="match status" value="1"/>
</dbReference>
<keyword evidence="3 8" id="KW-0349">Heme</keyword>
<keyword evidence="10" id="KW-1133">Transmembrane helix</keyword>
<evidence type="ECO:0008006" key="13">
    <source>
        <dbReference type="Google" id="ProtNLM"/>
    </source>
</evidence>
<sequence length="547" mass="62364">MDRLSDYLTSPISIVLLAVCGLAYVLHSRFSNNGALPDLPWVGKADDQLFAEARASIASFSNSRRWLNEGYTKYTKKGLSYIFPDFSGTPNVIIPREEIKWLIDHDDRGVSVSEMHHEQLEGAYIFTDPYLLERPFHEDVVHKALARKIGLLVPDVQDEMQNAMDDVFGLETEWREVCVFEAMMKVIARVSNRMFVGLPLCRNEEYLANASAFAQDIITDIALFSFIPKALKPLLAPILTIPNRKHYRGTAKHTLPLIHERLELMDRKARDPSLDWQEPNDYISWHINLARAENNVRELDPVLISRRLMPINFAAIHTTTFTITNALFDIVGSRSAADYLAGLEEEAHRVFAEEDGKWSKPGLAKLVRADSALKDSMRISGFMTRAISRKVTHRITNEKAGWSLEPGALVATDLYSVHMDSEIYPRPDEYDAFRFSRPREEFEQSQKEGKLNERSKDEVLRLKNTGLITTSETFLPFGHGRHACPGRFFVSTELKMLISHLVLNYEIEPLSERPPNKWFGPNVIPPMKQTIKVRRRKESAATNGTSH</sequence>
<dbReference type="GO" id="GO:0020037">
    <property type="term" value="F:heme binding"/>
    <property type="evidence" value="ECO:0007669"/>
    <property type="project" value="InterPro"/>
</dbReference>
<evidence type="ECO:0000256" key="1">
    <source>
        <dbReference type="ARBA" id="ARBA00001971"/>
    </source>
</evidence>
<feature type="binding site" description="axial binding residue" evidence="8">
    <location>
        <position position="484"/>
    </location>
    <ligand>
        <name>heme</name>
        <dbReference type="ChEBI" id="CHEBI:30413"/>
    </ligand>
    <ligandPart>
        <name>Fe</name>
        <dbReference type="ChEBI" id="CHEBI:18248"/>
    </ligandPart>
</feature>
<dbReference type="PANTHER" id="PTHR46206:SF1">
    <property type="entry name" value="P450, PUTATIVE (EUROFUNG)-RELATED"/>
    <property type="match status" value="1"/>
</dbReference>
<dbReference type="InterPro" id="IPR036396">
    <property type="entry name" value="Cyt_P450_sf"/>
</dbReference>
<dbReference type="Proteomes" id="UP001324427">
    <property type="component" value="Unassembled WGS sequence"/>
</dbReference>
<evidence type="ECO:0000256" key="10">
    <source>
        <dbReference type="SAM" id="Phobius"/>
    </source>
</evidence>
<evidence type="ECO:0000256" key="2">
    <source>
        <dbReference type="ARBA" id="ARBA00010617"/>
    </source>
</evidence>
<evidence type="ECO:0000313" key="12">
    <source>
        <dbReference type="Proteomes" id="UP001324427"/>
    </source>
</evidence>
<dbReference type="InterPro" id="IPR001128">
    <property type="entry name" value="Cyt_P450"/>
</dbReference>
<dbReference type="SUPFAM" id="SSF48264">
    <property type="entry name" value="Cytochrome P450"/>
    <property type="match status" value="1"/>
</dbReference>
<evidence type="ECO:0000313" key="11">
    <source>
        <dbReference type="EMBL" id="KAK4548532.1"/>
    </source>
</evidence>
<reference evidence="11 12" key="1">
    <citation type="submission" date="2021-11" db="EMBL/GenBank/DDBJ databases">
        <title>Black yeast isolated from Biological Soil Crust.</title>
        <authorList>
            <person name="Kurbessoian T."/>
        </authorList>
    </citation>
    <scope>NUCLEOTIDE SEQUENCE [LARGE SCALE GENOMIC DNA]</scope>
    <source>
        <strain evidence="11 12">CCFEE 5522</strain>
    </source>
</reference>
<keyword evidence="7 9" id="KW-0503">Monooxygenase</keyword>
<dbReference type="InterPro" id="IPR002403">
    <property type="entry name" value="Cyt_P450_E_grp-IV"/>
</dbReference>
<name>A0AAV9JSD0_9PEZI</name>
<dbReference type="GO" id="GO:0016705">
    <property type="term" value="F:oxidoreductase activity, acting on paired donors, with incorporation or reduction of molecular oxygen"/>
    <property type="evidence" value="ECO:0007669"/>
    <property type="project" value="InterPro"/>
</dbReference>
<comment type="caution">
    <text evidence="11">The sequence shown here is derived from an EMBL/GenBank/DDBJ whole genome shotgun (WGS) entry which is preliminary data.</text>
</comment>
<dbReference type="PROSITE" id="PS00086">
    <property type="entry name" value="CYTOCHROME_P450"/>
    <property type="match status" value="1"/>
</dbReference>
<keyword evidence="12" id="KW-1185">Reference proteome</keyword>
<dbReference type="InterPro" id="IPR017972">
    <property type="entry name" value="Cyt_P450_CS"/>
</dbReference>
<dbReference type="GO" id="GO:0005506">
    <property type="term" value="F:iron ion binding"/>
    <property type="evidence" value="ECO:0007669"/>
    <property type="project" value="InterPro"/>
</dbReference>
<dbReference type="AlphaFoldDB" id="A0AAV9JSD0"/>
<evidence type="ECO:0000256" key="8">
    <source>
        <dbReference type="PIRSR" id="PIRSR602403-1"/>
    </source>
</evidence>
<keyword evidence="10" id="KW-0812">Transmembrane</keyword>
<dbReference type="PRINTS" id="PR00465">
    <property type="entry name" value="EP450IV"/>
</dbReference>
<evidence type="ECO:0000256" key="5">
    <source>
        <dbReference type="ARBA" id="ARBA00023002"/>
    </source>
</evidence>
<comment type="similarity">
    <text evidence="2 9">Belongs to the cytochrome P450 family.</text>
</comment>
<protein>
    <recommendedName>
        <fullName evidence="13">Cytochrome P450</fullName>
    </recommendedName>
</protein>
<organism evidence="11 12">
    <name type="scientific">Oleoguttula mirabilis</name>
    <dbReference type="NCBI Taxonomy" id="1507867"/>
    <lineage>
        <taxon>Eukaryota</taxon>
        <taxon>Fungi</taxon>
        <taxon>Dikarya</taxon>
        <taxon>Ascomycota</taxon>
        <taxon>Pezizomycotina</taxon>
        <taxon>Dothideomycetes</taxon>
        <taxon>Dothideomycetidae</taxon>
        <taxon>Mycosphaerellales</taxon>
        <taxon>Teratosphaeriaceae</taxon>
        <taxon>Oleoguttula</taxon>
    </lineage>
</organism>
<dbReference type="Gene3D" id="1.10.630.10">
    <property type="entry name" value="Cytochrome P450"/>
    <property type="match status" value="1"/>
</dbReference>
<keyword evidence="10" id="KW-0472">Membrane</keyword>
<keyword evidence="5 9" id="KW-0560">Oxidoreductase</keyword>
<evidence type="ECO:0000256" key="4">
    <source>
        <dbReference type="ARBA" id="ARBA00022723"/>
    </source>
</evidence>
<evidence type="ECO:0000256" key="7">
    <source>
        <dbReference type="ARBA" id="ARBA00023033"/>
    </source>
</evidence>
<dbReference type="GO" id="GO:0004497">
    <property type="term" value="F:monooxygenase activity"/>
    <property type="evidence" value="ECO:0007669"/>
    <property type="project" value="UniProtKB-KW"/>
</dbReference>
<accession>A0AAV9JSD0</accession>
<comment type="cofactor">
    <cofactor evidence="1 8">
        <name>heme</name>
        <dbReference type="ChEBI" id="CHEBI:30413"/>
    </cofactor>
</comment>
<dbReference type="EMBL" id="JAVFHQ010000007">
    <property type="protein sequence ID" value="KAK4548532.1"/>
    <property type="molecule type" value="Genomic_DNA"/>
</dbReference>
<evidence type="ECO:0000256" key="9">
    <source>
        <dbReference type="RuleBase" id="RU000461"/>
    </source>
</evidence>
<dbReference type="Pfam" id="PF00067">
    <property type="entry name" value="p450"/>
    <property type="match status" value="1"/>
</dbReference>
<proteinExistence type="inferred from homology"/>
<keyword evidence="6 8" id="KW-0408">Iron</keyword>
<evidence type="ECO:0000256" key="6">
    <source>
        <dbReference type="ARBA" id="ARBA00023004"/>
    </source>
</evidence>
<gene>
    <name evidence="11" type="ORF">LTR36_009442</name>
</gene>